<organism evidence="2">
    <name type="scientific">uncultured Thermomicrobiales bacterium</name>
    <dbReference type="NCBI Taxonomy" id="1645740"/>
    <lineage>
        <taxon>Bacteria</taxon>
        <taxon>Pseudomonadati</taxon>
        <taxon>Thermomicrobiota</taxon>
        <taxon>Thermomicrobia</taxon>
        <taxon>Thermomicrobiales</taxon>
        <taxon>environmental samples</taxon>
    </lineage>
</organism>
<feature type="region of interest" description="Disordered" evidence="1">
    <location>
        <begin position="1"/>
        <end position="162"/>
    </location>
</feature>
<dbReference type="EMBL" id="CADCWF010000042">
    <property type="protein sequence ID" value="CAA9540855.1"/>
    <property type="molecule type" value="Genomic_DNA"/>
</dbReference>
<gene>
    <name evidence="2" type="ORF">AVDCRST_MAG59-822</name>
</gene>
<feature type="compositionally biased region" description="Basic residues" evidence="1">
    <location>
        <begin position="318"/>
        <end position="333"/>
    </location>
</feature>
<accession>A0A6J4U5D0</accession>
<feature type="compositionally biased region" description="Basic residues" evidence="1">
    <location>
        <begin position="263"/>
        <end position="278"/>
    </location>
</feature>
<feature type="compositionally biased region" description="Basic and acidic residues" evidence="1">
    <location>
        <begin position="225"/>
        <end position="234"/>
    </location>
</feature>
<feature type="region of interest" description="Disordered" evidence="1">
    <location>
        <begin position="183"/>
        <end position="280"/>
    </location>
</feature>
<feature type="compositionally biased region" description="Basic residues" evidence="1">
    <location>
        <begin position="198"/>
        <end position="217"/>
    </location>
</feature>
<feature type="compositionally biased region" description="Basic and acidic residues" evidence="1">
    <location>
        <begin position="436"/>
        <end position="454"/>
    </location>
</feature>
<feature type="compositionally biased region" description="Basic and acidic residues" evidence="1">
    <location>
        <begin position="508"/>
        <end position="517"/>
    </location>
</feature>
<feature type="compositionally biased region" description="Basic and acidic residues" evidence="1">
    <location>
        <begin position="395"/>
        <end position="404"/>
    </location>
</feature>
<feature type="compositionally biased region" description="Basic and acidic residues" evidence="1">
    <location>
        <begin position="378"/>
        <end position="387"/>
    </location>
</feature>
<proteinExistence type="predicted"/>
<name>A0A6J4U5D0_9BACT</name>
<feature type="compositionally biased region" description="Basic residues" evidence="1">
    <location>
        <begin position="81"/>
        <end position="93"/>
    </location>
</feature>
<evidence type="ECO:0000313" key="2">
    <source>
        <dbReference type="EMBL" id="CAA9540855.1"/>
    </source>
</evidence>
<feature type="compositionally biased region" description="Basic residues" evidence="1">
    <location>
        <begin position="487"/>
        <end position="499"/>
    </location>
</feature>
<protein>
    <submittedName>
        <fullName evidence="2">Phosphodiesterase/alkaline phosphatase D</fullName>
    </submittedName>
</protein>
<feature type="non-terminal residue" evidence="2">
    <location>
        <position position="1"/>
    </location>
</feature>
<feature type="compositionally biased region" description="Basic residues" evidence="1">
    <location>
        <begin position="100"/>
        <end position="111"/>
    </location>
</feature>
<feature type="compositionally biased region" description="Basic residues" evidence="1">
    <location>
        <begin position="518"/>
        <end position="541"/>
    </location>
</feature>
<dbReference type="AlphaFoldDB" id="A0A6J4U5D0"/>
<feature type="non-terminal residue" evidence="2">
    <location>
        <position position="541"/>
    </location>
</feature>
<feature type="compositionally biased region" description="Basic residues" evidence="1">
    <location>
        <begin position="455"/>
        <end position="473"/>
    </location>
</feature>
<feature type="region of interest" description="Disordered" evidence="1">
    <location>
        <begin position="301"/>
        <end position="362"/>
    </location>
</feature>
<feature type="compositionally biased region" description="Basic residues" evidence="1">
    <location>
        <begin position="52"/>
        <end position="63"/>
    </location>
</feature>
<feature type="region of interest" description="Disordered" evidence="1">
    <location>
        <begin position="376"/>
        <end position="541"/>
    </location>
</feature>
<feature type="compositionally biased region" description="Basic and acidic residues" evidence="1">
    <location>
        <begin position="1"/>
        <end position="10"/>
    </location>
</feature>
<feature type="compositionally biased region" description="Basic residues" evidence="1">
    <location>
        <begin position="11"/>
        <end position="31"/>
    </location>
</feature>
<reference evidence="2" key="1">
    <citation type="submission" date="2020-02" db="EMBL/GenBank/DDBJ databases">
        <authorList>
            <person name="Meier V. D."/>
        </authorList>
    </citation>
    <scope>NUCLEOTIDE SEQUENCE</scope>
    <source>
        <strain evidence="2">AVDCRST_MAG59</strain>
    </source>
</reference>
<feature type="compositionally biased region" description="Basic and acidic residues" evidence="1">
    <location>
        <begin position="411"/>
        <end position="423"/>
    </location>
</feature>
<sequence length="541" mass="60579">GPRPLRADARRSRRSPPHHHGWRGRLHRSQPRRSADTNRPRPSYPGRLAGCLRRRTLHPRCRLRGPVAGWRRPVDPPRSGPSRRSRRDGRKGAGRGPVGGRRRRGVRHGHPDRRGQCDPGVGPQRPRRCPGAGAGPRVLLSLPRRRRAQPGRADEDGANGGRPAGPAAVCLLLVPGLADRPLHRLSPHGAGGPGRCPLPRRLHLRGRVRSRRRRRLPRAGPGAHRAADPDDRRLPGPPRPPQERPVAPGRPRRLPLGGDLGRPRGRQRLRGRARRRRAAAGCLPAEADRWLPGVLRAPAAATGVDAARSRDAPLPPPRLRRSGRVLRPRRPSVPHRPPLWRRGAGALPGSHGPEQHDARPRAGAVAACRARCLGGPLERARPADPDGRAGAPRGGRRDLLDRRLGRLPRRPQPDPRPRYEPAHRQPGGADRGLALHVRERPQGRFREPRLDHHRDRVRRHRGHHRRRRQRLRGLLRADDPEQPAHPVLRRRRPRLHVGRGHPGAVADGRQDGGDGPRPRSRHPHRRLVRRRGRPTRRCPRL</sequence>
<feature type="compositionally biased region" description="Low complexity" evidence="1">
    <location>
        <begin position="244"/>
        <end position="257"/>
    </location>
</feature>
<evidence type="ECO:0000256" key="1">
    <source>
        <dbReference type="SAM" id="MobiDB-lite"/>
    </source>
</evidence>